<comment type="caution">
    <text evidence="2">The sequence shown here is derived from an EMBL/GenBank/DDBJ whole genome shotgun (WGS) entry which is preliminary data.</text>
</comment>
<evidence type="ECO:0000256" key="1">
    <source>
        <dbReference type="SAM" id="Phobius"/>
    </source>
</evidence>
<dbReference type="AlphaFoldDB" id="A0A841BRZ0"/>
<gene>
    <name evidence="2" type="ORF">F4553_003052</name>
</gene>
<feature type="transmembrane region" description="Helical" evidence="1">
    <location>
        <begin position="170"/>
        <end position="191"/>
    </location>
</feature>
<feature type="transmembrane region" description="Helical" evidence="1">
    <location>
        <begin position="143"/>
        <end position="164"/>
    </location>
</feature>
<keyword evidence="3" id="KW-1185">Reference proteome</keyword>
<accession>A0A841BRZ0</accession>
<dbReference type="Proteomes" id="UP000587527">
    <property type="component" value="Unassembled WGS sequence"/>
</dbReference>
<dbReference type="SUPFAM" id="SSF52540">
    <property type="entry name" value="P-loop containing nucleoside triphosphate hydrolases"/>
    <property type="match status" value="1"/>
</dbReference>
<sequence>MTTNEDNPRDWDAGLAELLDEPEPLVSVDGPNLPAGAWADRPARREPVLPPWLRSRATFADTMKWAAGYGVHVAGFHLVRVPVYAGKLAAYSPRGGWRAGVGLVRWVLDLEGHALRLSAVHRDDPQDYLKLSMQRDSRVRLRTALFLGGSVFVICGGLTGWLTLEPGTRTLALVAIGTAVVGVLGMVGRPLDKPLMGRAVISARVPRLESDRVVYALSVLGLSSITARLAKDPNAIGFPAPIARDGNGWRATVDLPAGATASAVIEKRTELASALGRPLGCVWPEAVPGVHPGRLVLWVGDQEMSAAKPPVWPLAKAGKVDLFEPFAFGTDPRGRVVTITLMFASMVIGAIPRMGKTFSLRLILLAAALDPRAQLHPYDLKGTGDFSALAPVSHRYRAGDEDEDILYALEDLRELQGELRRRTRVIRELPRELCPENKVTPELASMPAYRLHPIVVAVDECQRWFEHPVYGDEIEQICEDLVRRGPACGISALFATQRVDAKSLPTGISSNAVLRFCLKVVGHQPNDMVLGTGAHSSGIKATMFARSDRGIGYLAGEADDPQITRTFYMDGPAAEVVVARARAAREAAGTLTGYAQDPTQEQAARKADEHRVLDDVLAVIPASEPKVWCVTVAERLADHRPDAYAGWTGEQVTKTLGRYGITSGQVFRQGQNRQGLTRADIVNAITQRDRFRGGKP</sequence>
<evidence type="ECO:0000313" key="2">
    <source>
        <dbReference type="EMBL" id="MBB5869673.1"/>
    </source>
</evidence>
<proteinExistence type="predicted"/>
<reference evidence="2 3" key="1">
    <citation type="submission" date="2020-08" db="EMBL/GenBank/DDBJ databases">
        <title>Sequencing the genomes of 1000 actinobacteria strains.</title>
        <authorList>
            <person name="Klenk H.-P."/>
        </authorList>
    </citation>
    <scope>NUCLEOTIDE SEQUENCE [LARGE SCALE GENOMIC DNA]</scope>
    <source>
        <strain evidence="2 3">DSM 45362</strain>
    </source>
</reference>
<dbReference type="Gene3D" id="3.40.50.300">
    <property type="entry name" value="P-loop containing nucleotide triphosphate hydrolases"/>
    <property type="match status" value="1"/>
</dbReference>
<name>A0A841BRZ0_9ACTN</name>
<dbReference type="RefSeq" id="WP_184836451.1">
    <property type="nucleotide sequence ID" value="NZ_JACHMN010000002.1"/>
</dbReference>
<dbReference type="InterPro" id="IPR027417">
    <property type="entry name" value="P-loop_NTPase"/>
</dbReference>
<protein>
    <submittedName>
        <fullName evidence="2">S-DNA-T family DNA segregation ATPase FtsK/SpoIIIE</fullName>
    </submittedName>
</protein>
<keyword evidence="1" id="KW-0472">Membrane</keyword>
<dbReference type="EMBL" id="JACHMN010000002">
    <property type="protein sequence ID" value="MBB5869673.1"/>
    <property type="molecule type" value="Genomic_DNA"/>
</dbReference>
<evidence type="ECO:0000313" key="3">
    <source>
        <dbReference type="Proteomes" id="UP000587527"/>
    </source>
</evidence>
<keyword evidence="1" id="KW-1133">Transmembrane helix</keyword>
<feature type="transmembrane region" description="Helical" evidence="1">
    <location>
        <begin position="334"/>
        <end position="351"/>
    </location>
</feature>
<organism evidence="2 3">
    <name type="scientific">Allocatelliglobosispora scoriae</name>
    <dbReference type="NCBI Taxonomy" id="643052"/>
    <lineage>
        <taxon>Bacteria</taxon>
        <taxon>Bacillati</taxon>
        <taxon>Actinomycetota</taxon>
        <taxon>Actinomycetes</taxon>
        <taxon>Micromonosporales</taxon>
        <taxon>Micromonosporaceae</taxon>
        <taxon>Allocatelliglobosispora</taxon>
    </lineage>
</organism>
<keyword evidence="1" id="KW-0812">Transmembrane</keyword>